<feature type="transmembrane region" description="Helical" evidence="10">
    <location>
        <begin position="216"/>
        <end position="240"/>
    </location>
</feature>
<evidence type="ECO:0000313" key="13">
    <source>
        <dbReference type="Proteomes" id="UP001465755"/>
    </source>
</evidence>
<protein>
    <recommendedName>
        <fullName evidence="11">t-SNARE coiled-coil homology domain-containing protein</fullName>
    </recommendedName>
</protein>
<dbReference type="PROSITE" id="PS00914">
    <property type="entry name" value="SYNTAXIN"/>
    <property type="match status" value="1"/>
</dbReference>
<keyword evidence="8" id="KW-0175">Coiled coil</keyword>
<accession>A0AAW1P0B0</accession>
<comment type="similarity">
    <text evidence="2">Belongs to the syntaxin family.</text>
</comment>
<organism evidence="12 13">
    <name type="scientific">Symbiochloris irregularis</name>
    <dbReference type="NCBI Taxonomy" id="706552"/>
    <lineage>
        <taxon>Eukaryota</taxon>
        <taxon>Viridiplantae</taxon>
        <taxon>Chlorophyta</taxon>
        <taxon>core chlorophytes</taxon>
        <taxon>Trebouxiophyceae</taxon>
        <taxon>Trebouxiales</taxon>
        <taxon>Trebouxiaceae</taxon>
        <taxon>Symbiochloris</taxon>
    </lineage>
</organism>
<dbReference type="GO" id="GO:0031201">
    <property type="term" value="C:SNARE complex"/>
    <property type="evidence" value="ECO:0007669"/>
    <property type="project" value="TreeGrafter"/>
</dbReference>
<dbReference type="GO" id="GO:0048278">
    <property type="term" value="P:vesicle docking"/>
    <property type="evidence" value="ECO:0007669"/>
    <property type="project" value="TreeGrafter"/>
</dbReference>
<comment type="subcellular location">
    <subcellularLocation>
        <location evidence="1">Golgi apparatus membrane</location>
        <topology evidence="1">Single-pass type IV membrane protein</topology>
    </subcellularLocation>
</comment>
<dbReference type="Proteomes" id="UP001465755">
    <property type="component" value="Unassembled WGS sequence"/>
</dbReference>
<evidence type="ECO:0000256" key="4">
    <source>
        <dbReference type="ARBA" id="ARBA00022692"/>
    </source>
</evidence>
<gene>
    <name evidence="12" type="ORF">WJX73_004773</name>
</gene>
<evidence type="ECO:0000256" key="6">
    <source>
        <dbReference type="ARBA" id="ARBA00022989"/>
    </source>
</evidence>
<evidence type="ECO:0000256" key="3">
    <source>
        <dbReference type="ARBA" id="ARBA00022448"/>
    </source>
</evidence>
<keyword evidence="3" id="KW-0813">Transport</keyword>
<proteinExistence type="inferred from homology"/>
<dbReference type="CDD" id="cd15845">
    <property type="entry name" value="SNARE_syntaxin16"/>
    <property type="match status" value="1"/>
</dbReference>
<dbReference type="GO" id="GO:0000149">
    <property type="term" value="F:SNARE binding"/>
    <property type="evidence" value="ECO:0007669"/>
    <property type="project" value="TreeGrafter"/>
</dbReference>
<dbReference type="SUPFAM" id="SSF47661">
    <property type="entry name" value="t-snare proteins"/>
    <property type="match status" value="1"/>
</dbReference>
<keyword evidence="9 10" id="KW-0472">Membrane</keyword>
<dbReference type="GO" id="GO:0006906">
    <property type="term" value="P:vesicle fusion"/>
    <property type="evidence" value="ECO:0007669"/>
    <property type="project" value="TreeGrafter"/>
</dbReference>
<keyword evidence="5" id="KW-0653">Protein transport</keyword>
<keyword evidence="7" id="KW-0333">Golgi apparatus</keyword>
<dbReference type="PROSITE" id="PS50192">
    <property type="entry name" value="T_SNARE"/>
    <property type="match status" value="1"/>
</dbReference>
<evidence type="ECO:0000259" key="11">
    <source>
        <dbReference type="PROSITE" id="PS50192"/>
    </source>
</evidence>
<dbReference type="PANTHER" id="PTHR19957">
    <property type="entry name" value="SYNTAXIN"/>
    <property type="match status" value="1"/>
</dbReference>
<feature type="domain" description="T-SNARE coiled-coil homology" evidence="11">
    <location>
        <begin position="145"/>
        <end position="207"/>
    </location>
</feature>
<dbReference type="SMART" id="SM00397">
    <property type="entry name" value="t_SNARE"/>
    <property type="match status" value="1"/>
</dbReference>
<comment type="caution">
    <text evidence="12">The sequence shown here is derived from an EMBL/GenBank/DDBJ whole genome shotgun (WGS) entry which is preliminary data.</text>
</comment>
<evidence type="ECO:0000256" key="5">
    <source>
        <dbReference type="ARBA" id="ARBA00022927"/>
    </source>
</evidence>
<reference evidence="12 13" key="1">
    <citation type="journal article" date="2024" name="Nat. Commun.">
        <title>Phylogenomics reveals the evolutionary origins of lichenization in chlorophyte algae.</title>
        <authorList>
            <person name="Puginier C."/>
            <person name="Libourel C."/>
            <person name="Otte J."/>
            <person name="Skaloud P."/>
            <person name="Haon M."/>
            <person name="Grisel S."/>
            <person name="Petersen M."/>
            <person name="Berrin J.G."/>
            <person name="Delaux P.M."/>
            <person name="Dal Grande F."/>
            <person name="Keller J."/>
        </authorList>
    </citation>
    <scope>NUCLEOTIDE SEQUENCE [LARGE SCALE GENOMIC DNA]</scope>
    <source>
        <strain evidence="12 13">SAG 2036</strain>
    </source>
</reference>
<dbReference type="Gene3D" id="1.20.58.70">
    <property type="match status" value="1"/>
</dbReference>
<keyword evidence="13" id="KW-1185">Reference proteome</keyword>
<dbReference type="InterPro" id="IPR006012">
    <property type="entry name" value="Syntaxin/epimorphin_CS"/>
</dbReference>
<dbReference type="AlphaFoldDB" id="A0AAW1P0B0"/>
<dbReference type="GO" id="GO:0000139">
    <property type="term" value="C:Golgi membrane"/>
    <property type="evidence" value="ECO:0007669"/>
    <property type="project" value="UniProtKB-SubCell"/>
</dbReference>
<dbReference type="InterPro" id="IPR045242">
    <property type="entry name" value="Syntaxin"/>
</dbReference>
<name>A0AAW1P0B0_9CHLO</name>
<evidence type="ECO:0000313" key="12">
    <source>
        <dbReference type="EMBL" id="KAK9803463.1"/>
    </source>
</evidence>
<dbReference type="EMBL" id="JALJOQ010000059">
    <property type="protein sequence ID" value="KAK9803463.1"/>
    <property type="molecule type" value="Genomic_DNA"/>
</dbReference>
<dbReference type="InterPro" id="IPR010989">
    <property type="entry name" value="SNARE"/>
</dbReference>
<sequence length="242" mass="26727">MSGNSIGHTRSRTQMFLKYRNQARSSSRPLGLEDGGSKDVERGTHRLLEAALASTADAKAGKGASEAEEKVRRNVQATLAAELQNLSRKFRTQQRGYLSKLRQREQGAAGTGSLAVLDDGPRLRQDDDFDAGFSDAQVMQVDGMETFVEQREGKILSIAQSVNEMAQVMRDLSVLVIDQGTLLDRIDYNMEQVATSVEEGVKQLVKAEHKQKQSRTILCIMFLVCAVILMLVIVIIKSLITL</sequence>
<dbReference type="GO" id="GO:0006886">
    <property type="term" value="P:intracellular protein transport"/>
    <property type="evidence" value="ECO:0007669"/>
    <property type="project" value="InterPro"/>
</dbReference>
<dbReference type="Pfam" id="PF05739">
    <property type="entry name" value="SNARE"/>
    <property type="match status" value="1"/>
</dbReference>
<dbReference type="InterPro" id="IPR000727">
    <property type="entry name" value="T_SNARE_dom"/>
</dbReference>
<evidence type="ECO:0000256" key="7">
    <source>
        <dbReference type="ARBA" id="ARBA00023034"/>
    </source>
</evidence>
<evidence type="ECO:0000256" key="1">
    <source>
        <dbReference type="ARBA" id="ARBA00004409"/>
    </source>
</evidence>
<evidence type="ECO:0000256" key="10">
    <source>
        <dbReference type="SAM" id="Phobius"/>
    </source>
</evidence>
<keyword evidence="4 10" id="KW-0812">Transmembrane</keyword>
<dbReference type="GO" id="GO:0005484">
    <property type="term" value="F:SNAP receptor activity"/>
    <property type="evidence" value="ECO:0007669"/>
    <property type="project" value="InterPro"/>
</dbReference>
<evidence type="ECO:0000256" key="2">
    <source>
        <dbReference type="ARBA" id="ARBA00009063"/>
    </source>
</evidence>
<evidence type="ECO:0000256" key="9">
    <source>
        <dbReference type="ARBA" id="ARBA00023136"/>
    </source>
</evidence>
<dbReference type="PANTHER" id="PTHR19957:SF83">
    <property type="entry name" value="SYNTAXIN-16"/>
    <property type="match status" value="1"/>
</dbReference>
<keyword evidence="6 10" id="KW-1133">Transmembrane helix</keyword>
<evidence type="ECO:0000256" key="8">
    <source>
        <dbReference type="ARBA" id="ARBA00023054"/>
    </source>
</evidence>